<dbReference type="RefSeq" id="WP_086350559.1">
    <property type="nucleotide sequence ID" value="NZ_CP147247.1"/>
</dbReference>
<keyword evidence="4" id="KW-0812">Transmembrane</keyword>
<dbReference type="EMBL" id="NGMM01000007">
    <property type="protein sequence ID" value="OTP11464.1"/>
    <property type="molecule type" value="Genomic_DNA"/>
</dbReference>
<feature type="domain" description="HTH rpiR-type" evidence="5">
    <location>
        <begin position="1"/>
        <end position="77"/>
    </location>
</feature>
<dbReference type="GO" id="GO:0097367">
    <property type="term" value="F:carbohydrate derivative binding"/>
    <property type="evidence" value="ECO:0007669"/>
    <property type="project" value="InterPro"/>
</dbReference>
<dbReference type="SUPFAM" id="SSF46689">
    <property type="entry name" value="Homeodomain-like"/>
    <property type="match status" value="1"/>
</dbReference>
<protein>
    <submittedName>
        <fullName evidence="8">RpiR family transcriptional regulator, glv operon transcriptional regulator</fullName>
    </submittedName>
</protein>
<dbReference type="PROSITE" id="PS51071">
    <property type="entry name" value="HTH_RPIR"/>
    <property type="match status" value="1"/>
</dbReference>
<evidence type="ECO:0000313" key="7">
    <source>
        <dbReference type="EMBL" id="OTP11464.1"/>
    </source>
</evidence>
<proteinExistence type="predicted"/>
<evidence type="ECO:0000313" key="8">
    <source>
        <dbReference type="EMBL" id="WYJ91499.1"/>
    </source>
</evidence>
<name>A0A242K2G3_9ENTE</name>
<evidence type="ECO:0000313" key="9">
    <source>
        <dbReference type="Proteomes" id="UP000195141"/>
    </source>
</evidence>
<dbReference type="PANTHER" id="PTHR30514">
    <property type="entry name" value="GLUCOKINASE"/>
    <property type="match status" value="1"/>
</dbReference>
<dbReference type="Pfam" id="PF01418">
    <property type="entry name" value="HTH_6"/>
    <property type="match status" value="1"/>
</dbReference>
<evidence type="ECO:0000259" key="6">
    <source>
        <dbReference type="PROSITE" id="PS51464"/>
    </source>
</evidence>
<keyword evidence="3" id="KW-0804">Transcription</keyword>
<dbReference type="CDD" id="cd05013">
    <property type="entry name" value="SIS_RpiR"/>
    <property type="match status" value="1"/>
</dbReference>
<evidence type="ECO:0000259" key="5">
    <source>
        <dbReference type="PROSITE" id="PS51071"/>
    </source>
</evidence>
<keyword evidence="2" id="KW-0238">DNA-binding</keyword>
<dbReference type="EMBL" id="CP147247">
    <property type="protein sequence ID" value="WYJ91499.1"/>
    <property type="molecule type" value="Genomic_DNA"/>
</dbReference>
<keyword evidence="4" id="KW-0472">Membrane</keyword>
<dbReference type="Pfam" id="PF01380">
    <property type="entry name" value="SIS"/>
    <property type="match status" value="1"/>
</dbReference>
<dbReference type="SUPFAM" id="SSF53697">
    <property type="entry name" value="SIS domain"/>
    <property type="match status" value="1"/>
</dbReference>
<reference evidence="8" key="2">
    <citation type="submission" date="2017-05" db="EMBL/GenBank/DDBJ databases">
        <authorList>
            <consortium name="The Broad Institute Genomics Platform"/>
            <consortium name="The Broad Institute Genomic Center for Infectious Diseases"/>
            <person name="Earl A."/>
            <person name="Manson A."/>
            <person name="Schwartman J."/>
            <person name="Gilmore M."/>
            <person name="Abouelleil A."/>
            <person name="Cao P."/>
            <person name="Chapman S."/>
            <person name="Cusick C."/>
            <person name="Shea T."/>
            <person name="Young S."/>
            <person name="Neafsey D."/>
            <person name="Nusbaum C."/>
            <person name="Birren B."/>
        </authorList>
    </citation>
    <scope>NUCLEOTIDE SEQUENCE</scope>
    <source>
        <strain evidence="8">9E7_DIV0242</strain>
    </source>
</reference>
<dbReference type="InterPro" id="IPR035472">
    <property type="entry name" value="RpiR-like_SIS"/>
</dbReference>
<reference evidence="7" key="1">
    <citation type="submission" date="2017-05" db="EMBL/GenBank/DDBJ databases">
        <title>The Genome Sequence of Enterococcus sp. 9E7_DIV0242.</title>
        <authorList>
            <consortium name="The Broad Institute Genomics Platform"/>
            <consortium name="The Broad Institute Genomic Center for Infectious Diseases"/>
            <person name="Earl A."/>
            <person name="Manson A."/>
            <person name="Schwartman J."/>
            <person name="Gilmore M."/>
            <person name="Abouelleil A."/>
            <person name="Cao P."/>
            <person name="Chapman S."/>
            <person name="Cusick C."/>
            <person name="Shea T."/>
            <person name="Young S."/>
            <person name="Neafsey D."/>
            <person name="Nusbaum C."/>
            <person name="Birren B."/>
        </authorList>
    </citation>
    <scope>NUCLEOTIDE SEQUENCE [LARGE SCALE GENOMIC DNA]</scope>
    <source>
        <strain evidence="7">9E7_DIV0242</strain>
    </source>
</reference>
<dbReference type="InterPro" id="IPR000281">
    <property type="entry name" value="HTH_RpiR"/>
</dbReference>
<evidence type="ECO:0000256" key="2">
    <source>
        <dbReference type="ARBA" id="ARBA00023125"/>
    </source>
</evidence>
<feature type="domain" description="SIS" evidence="6">
    <location>
        <begin position="108"/>
        <end position="253"/>
    </location>
</feature>
<dbReference type="GO" id="GO:1901135">
    <property type="term" value="P:carbohydrate derivative metabolic process"/>
    <property type="evidence" value="ECO:0007669"/>
    <property type="project" value="InterPro"/>
</dbReference>
<dbReference type="InterPro" id="IPR001347">
    <property type="entry name" value="SIS_dom"/>
</dbReference>
<dbReference type="InterPro" id="IPR009057">
    <property type="entry name" value="Homeodomain-like_sf"/>
</dbReference>
<keyword evidence="9" id="KW-1185">Reference proteome</keyword>
<dbReference type="GO" id="GO:0003700">
    <property type="term" value="F:DNA-binding transcription factor activity"/>
    <property type="evidence" value="ECO:0007669"/>
    <property type="project" value="InterPro"/>
</dbReference>
<dbReference type="PANTHER" id="PTHR30514:SF1">
    <property type="entry name" value="HTH-TYPE TRANSCRIPTIONAL REGULATOR HEXR-RELATED"/>
    <property type="match status" value="1"/>
</dbReference>
<evidence type="ECO:0000256" key="4">
    <source>
        <dbReference type="SAM" id="Phobius"/>
    </source>
</evidence>
<feature type="transmembrane region" description="Helical" evidence="4">
    <location>
        <begin position="228"/>
        <end position="248"/>
    </location>
</feature>
<dbReference type="Gene3D" id="1.10.10.10">
    <property type="entry name" value="Winged helix-like DNA-binding domain superfamily/Winged helix DNA-binding domain"/>
    <property type="match status" value="1"/>
</dbReference>
<dbReference type="OrthoDB" id="1648815at2"/>
<dbReference type="InterPro" id="IPR046348">
    <property type="entry name" value="SIS_dom_sf"/>
</dbReference>
<gene>
    <name evidence="8" type="ORF">A5888_003267</name>
    <name evidence="7" type="ORF">A5888_003563</name>
</gene>
<dbReference type="AlphaFoldDB" id="A0A242K2G3"/>
<accession>A0A242K2G3</accession>
<dbReference type="InterPro" id="IPR036388">
    <property type="entry name" value="WH-like_DNA-bd_sf"/>
</dbReference>
<evidence type="ECO:0000256" key="1">
    <source>
        <dbReference type="ARBA" id="ARBA00023015"/>
    </source>
</evidence>
<dbReference type="GO" id="GO:0003677">
    <property type="term" value="F:DNA binding"/>
    <property type="evidence" value="ECO:0007669"/>
    <property type="project" value="UniProtKB-KW"/>
</dbReference>
<keyword evidence="1" id="KW-0805">Transcription regulation</keyword>
<dbReference type="Gene3D" id="3.40.50.10490">
    <property type="entry name" value="Glucose-6-phosphate isomerase like protein, domain 1"/>
    <property type="match status" value="1"/>
</dbReference>
<dbReference type="Proteomes" id="UP000195141">
    <property type="component" value="Chromosome"/>
</dbReference>
<evidence type="ECO:0000256" key="3">
    <source>
        <dbReference type="ARBA" id="ARBA00023163"/>
    </source>
</evidence>
<sequence>MRFHDLVNQHYELLSETDLEISRFISEHKEEVRQLSIKEFAHKSLSSKSSVIRFAQKLGFTGFSEMRNFLKWEEASPEEQGQLSFRKQVLRDTEKTIRYIQEADWTAIYQAIDQAEHIYLVSTGVTQKSQASELQRLFLLIGKPAQVIPGTGSSNEIKRILERVTEKDVLFLLSLSGENTGLIEILNILSIKKAKIISITDHKDNSLSGRSNFNLYAASSRSPLPQHWWLQTASTFFILIEAFVFGYVDFQRKQLKETEQ</sequence>
<reference evidence="8" key="3">
    <citation type="submission" date="2024-03" db="EMBL/GenBank/DDBJ databases">
        <title>The Genome Sequence of Enterococcus sp. DIV0242b.</title>
        <authorList>
            <consortium name="The Broad Institute Genomics Platform"/>
            <consortium name="The Broad Institute Microbial Omics Core"/>
            <consortium name="The Broad Institute Genomic Center for Infectious Diseases"/>
            <person name="Earl A."/>
            <person name="Manson A."/>
            <person name="Gilmore M."/>
            <person name="Schwartman J."/>
            <person name="Shea T."/>
            <person name="Abouelleil A."/>
            <person name="Cao P."/>
            <person name="Chapman S."/>
            <person name="Cusick C."/>
            <person name="Young S."/>
            <person name="Neafsey D."/>
            <person name="Nusbaum C."/>
            <person name="Birren B."/>
        </authorList>
    </citation>
    <scope>NUCLEOTIDE SEQUENCE</scope>
    <source>
        <strain evidence="8">9E7_DIV0242</strain>
    </source>
</reference>
<dbReference type="PROSITE" id="PS51464">
    <property type="entry name" value="SIS"/>
    <property type="match status" value="1"/>
</dbReference>
<keyword evidence="4" id="KW-1133">Transmembrane helix</keyword>
<organism evidence="7">
    <name type="scientific">Candidatus Enterococcus clewellii</name>
    <dbReference type="NCBI Taxonomy" id="1834193"/>
    <lineage>
        <taxon>Bacteria</taxon>
        <taxon>Bacillati</taxon>
        <taxon>Bacillota</taxon>
        <taxon>Bacilli</taxon>
        <taxon>Lactobacillales</taxon>
        <taxon>Enterococcaceae</taxon>
        <taxon>Enterococcus</taxon>
    </lineage>
</organism>
<dbReference type="InterPro" id="IPR047640">
    <property type="entry name" value="RpiR-like"/>
</dbReference>